<dbReference type="KEGG" id="dre:449996"/>
<reference evidence="10" key="7">
    <citation type="journal article" date="2020" name="Dev. Biol.">
        <title>Gon4l/Udu regulates cardiomyocyte proliferation and maintenance of ventricular chamber identity during zebrafish development.</title>
        <authorList>
            <person name="Budine T.E."/>
            <person name="de Sena-Tomas C."/>
            <person name="Williams M.L.K."/>
            <person name="Sepich D.S."/>
            <person name="Targoff K.L."/>
            <person name="Solnica-Krezel L."/>
        </authorList>
    </citation>
    <scope>NUCLEOTIDE SEQUENCE</scope>
</reference>
<dbReference type="Pfam" id="PF00134">
    <property type="entry name" value="Cyclin_N"/>
    <property type="match status" value="1"/>
</dbReference>
<dbReference type="InterPro" id="IPR004367">
    <property type="entry name" value="Cyclin_C-dom"/>
</dbReference>
<dbReference type="OrthoDB" id="306099at2759"/>
<dbReference type="Reactome" id="R-DRE-5687128">
    <property type="pathway name" value="MAPK6/MAPK4 signaling"/>
</dbReference>
<reference evidence="10" key="8">
    <citation type="journal article" date="2021" name="Brain">
        <title>Stepwise crosstalk between aberrant Nf1, Tp53 and Rb signalling pathways induces gliomagenesis in zebrafish.</title>
        <authorList>
            <person name="Luo J."/>
            <person name="Liu P."/>
            <person name="Lu C."/>
            <person name="Bian W."/>
            <person name="Su D."/>
            <person name="Zhu C."/>
            <person name="Xie S."/>
            <person name="Pan Y."/>
            <person name="Li N."/>
            <person name="Cui W."/>
            <person name="Pei D.S."/>
            <person name="Yang X."/>
        </authorList>
    </citation>
    <scope>NUCLEOTIDE SEQUENCE</scope>
</reference>
<dbReference type="SMART" id="SM00385">
    <property type="entry name" value="CYCLIN"/>
    <property type="match status" value="1"/>
</dbReference>
<dbReference type="PROSITE" id="PS00292">
    <property type="entry name" value="CYCLINS"/>
    <property type="match status" value="1"/>
</dbReference>
<evidence type="ECO:0000259" key="6">
    <source>
        <dbReference type="SMART" id="SM01332"/>
    </source>
</evidence>
<dbReference type="InterPro" id="IPR006671">
    <property type="entry name" value="Cyclin_N"/>
</dbReference>
<dbReference type="Pfam" id="PF02984">
    <property type="entry name" value="Cyclin_C"/>
    <property type="match status" value="1"/>
</dbReference>
<dbReference type="SMART" id="SM01332">
    <property type="entry name" value="Cyclin_C"/>
    <property type="match status" value="1"/>
</dbReference>
<evidence type="ECO:0000313" key="8">
    <source>
        <dbReference type="EMBL" id="AAI63994.1"/>
    </source>
</evidence>
<gene>
    <name evidence="10 11" type="primary">ccnd3</name>
    <name evidence="7 10" type="synonym">zgc:103502</name>
</gene>
<evidence type="ECO:0000313" key="11">
    <source>
        <dbReference type="ZFIN" id="ZDB-GENE-041010-110"/>
    </source>
</evidence>
<dbReference type="GeneID" id="449996"/>
<dbReference type="GO" id="GO:0000082">
    <property type="term" value="P:G1/S transition of mitotic cell cycle"/>
    <property type="evidence" value="ECO:0000318"/>
    <property type="project" value="GO_Central"/>
</dbReference>
<dbReference type="AlphaFoldDB" id="Q5XJ98"/>
<dbReference type="GO" id="GO:0051301">
    <property type="term" value="P:cell division"/>
    <property type="evidence" value="ECO:0007669"/>
    <property type="project" value="UniProtKB-KW"/>
</dbReference>
<dbReference type="Proteomes" id="UP000000437">
    <property type="component" value="Chromosome 22"/>
</dbReference>
<dbReference type="FunFam" id="1.10.472.10:FF:000003">
    <property type="entry name" value="G1/S-specific cyclin-D2"/>
    <property type="match status" value="1"/>
</dbReference>
<evidence type="ECO:0000256" key="4">
    <source>
        <dbReference type="RuleBase" id="RU000383"/>
    </source>
</evidence>
<dbReference type="CTD" id="896"/>
<keyword evidence="2 4" id="KW-0195">Cyclin</keyword>
<evidence type="ECO:0000313" key="10">
    <source>
        <dbReference type="RefSeq" id="NP_001006017.1"/>
    </source>
</evidence>
<accession>Q5XJ98</accession>
<comment type="similarity">
    <text evidence="4">Belongs to the cyclin family.</text>
</comment>
<dbReference type="CDD" id="cd20516">
    <property type="entry name" value="CYCLIN_CCND_rpt2"/>
    <property type="match status" value="1"/>
</dbReference>
<dbReference type="EMBL" id="BC163994">
    <property type="protein sequence ID" value="AAI63994.1"/>
    <property type="molecule type" value="mRNA"/>
</dbReference>
<evidence type="ECO:0000313" key="9">
    <source>
        <dbReference type="Proteomes" id="UP000000437"/>
    </source>
</evidence>
<dbReference type="GO" id="GO:0000307">
    <property type="term" value="C:cyclin-dependent protein kinase holoenzyme complex"/>
    <property type="evidence" value="ECO:0000318"/>
    <property type="project" value="GO_Central"/>
</dbReference>
<evidence type="ECO:0000256" key="1">
    <source>
        <dbReference type="ARBA" id="ARBA00022618"/>
    </source>
</evidence>
<keyword evidence="9" id="KW-1185">Reference proteome</keyword>
<reference evidence="10" key="5">
    <citation type="journal article" date="2016" name="BMC Genomics">
        <title>Gene evolution and gene expression after whole genome duplication in fish: the PhyloFish database.</title>
        <authorList>
            <person name="Pasquier J."/>
            <person name="Cabau C."/>
            <person name="Nguyen T."/>
            <person name="Jouanno E."/>
            <person name="Severac D."/>
            <person name="Braasch I."/>
            <person name="Journot L."/>
            <person name="Pontarotti P."/>
            <person name="Klopp C."/>
            <person name="Postlethwait J.H."/>
            <person name="Guiguen Y."/>
            <person name="Bobe J."/>
        </authorList>
    </citation>
    <scope>NUCLEOTIDE SEQUENCE</scope>
</reference>
<dbReference type="EMBL" id="BC083406">
    <property type="protein sequence ID" value="AAH83406.1"/>
    <property type="molecule type" value="mRNA"/>
</dbReference>
<dbReference type="Reactome" id="R-DRE-9754119">
    <property type="pathway name" value="Drug-mediated inhibition of CDK4/CDK6 activity"/>
</dbReference>
<dbReference type="GO" id="GO:0005634">
    <property type="term" value="C:nucleus"/>
    <property type="evidence" value="ECO:0000318"/>
    <property type="project" value="GO_Central"/>
</dbReference>
<keyword evidence="3" id="KW-0131">Cell cycle</keyword>
<keyword evidence="1" id="KW-0132">Cell division</keyword>
<proteinExistence type="evidence at transcript level"/>
<dbReference type="Reactome" id="R-DRE-8934593">
    <property type="pathway name" value="Regulation of RUNX1 Expression and Activity"/>
</dbReference>
<feature type="domain" description="Cyclin-like" evidence="5">
    <location>
        <begin position="70"/>
        <end position="154"/>
    </location>
</feature>
<reference evidence="10" key="4">
    <citation type="journal article" date="2014" name="Front. Cell. Neurosci.">
        <title>Effect of histone deacetylase inhibitors trichostatin A and valproic acid on hair cell regeneration in zebrafish lateral line neuromasts.</title>
        <authorList>
            <person name="He Y."/>
            <person name="Cai C."/>
            <person name="Tang D."/>
            <person name="Sun S."/>
            <person name="Li H."/>
        </authorList>
    </citation>
    <scope>NUCLEOTIDE SEQUENCE</scope>
</reference>
<name>Q5XJ98_DANRE</name>
<dbReference type="ZFIN" id="ZDB-GENE-041010-110">
    <property type="gene designation" value="ccnd3"/>
</dbReference>
<reference evidence="10" key="10">
    <citation type="journal article" date="2022" name="Front Nutr">
        <title>DHA Suppresses Hepatic Lipid Accumulation via Cyclin D1 in Zebrafish.</title>
        <authorList>
            <person name="Ding Q."/>
            <person name="Hao Q."/>
            <person name="Zhang Q."/>
            <person name="Yang Y."/>
            <person name="Olsen R.E."/>
            <person name="Ringo E."/>
            <person name="Ran C."/>
            <person name="Zhang Z."/>
            <person name="Zhou Z."/>
        </authorList>
    </citation>
    <scope>NUCLEOTIDE SEQUENCE</scope>
</reference>
<dbReference type="RefSeq" id="NP_001006017.1">
    <property type="nucleotide sequence ID" value="NM_001006017.1"/>
</dbReference>
<evidence type="ECO:0000313" key="7">
    <source>
        <dbReference type="EMBL" id="AAH83406.1"/>
    </source>
</evidence>
<organism evidence="7">
    <name type="scientific">Danio rerio</name>
    <name type="common">Zebrafish</name>
    <name type="synonym">Brachydanio rerio</name>
    <dbReference type="NCBI Taxonomy" id="7955"/>
    <lineage>
        <taxon>Eukaryota</taxon>
        <taxon>Metazoa</taxon>
        <taxon>Chordata</taxon>
        <taxon>Craniata</taxon>
        <taxon>Vertebrata</taxon>
        <taxon>Euteleostomi</taxon>
        <taxon>Actinopterygii</taxon>
        <taxon>Neopterygii</taxon>
        <taxon>Teleostei</taxon>
        <taxon>Ostariophysi</taxon>
        <taxon>Cypriniformes</taxon>
        <taxon>Danionidae</taxon>
        <taxon>Danioninae</taxon>
        <taxon>Danio</taxon>
    </lineage>
</organism>
<reference evidence="7" key="1">
    <citation type="submission" date="2004-10" db="EMBL/GenBank/DDBJ databases">
        <authorList>
            <consortium name="NIH - Zebrafish Gene Collection (ZGC) project"/>
        </authorList>
    </citation>
    <scope>NUCLEOTIDE SEQUENCE [LARGE SCALE MRNA]</scope>
    <source>
        <tissue evidence="7">Ovary</tissue>
        <tissue evidence="8">PCR rescue</tissue>
    </source>
</reference>
<reference evidence="9" key="3">
    <citation type="journal article" date="2013" name="Nature">
        <title>The zebrafish reference genome sequence and its relationship to the human genome.</title>
        <authorList>
            <consortium name="Genome Reference Consortium Zebrafish"/>
            <person name="Howe K."/>
            <person name="Clark M.D."/>
            <person name="Torroja C.F."/>
            <person name="Torrance J."/>
            <person name="Berthelot C."/>
            <person name="Muffato M."/>
            <person name="Collins J.E."/>
            <person name="Humphray S."/>
            <person name="McLaren K."/>
            <person name="Matthews L."/>
            <person name="McLaren S."/>
            <person name="Sealy I."/>
            <person name="Caccamo M."/>
            <person name="Churcher C."/>
            <person name="Scott C."/>
            <person name="Barrett J.C."/>
            <person name="Koch R."/>
            <person name="Rauch G.J."/>
            <person name="White S."/>
            <person name="Chow W."/>
            <person name="Kilian B."/>
            <person name="Quintais L.T."/>
            <person name="Guerra-Assuncao J.A."/>
            <person name="Zhou Y."/>
            <person name="Gu Y."/>
            <person name="Yen J."/>
            <person name="Vogel J.H."/>
            <person name="Eyre T."/>
            <person name="Redmond S."/>
            <person name="Banerjee R."/>
            <person name="Chi J."/>
            <person name="Fu B."/>
            <person name="Langley E."/>
            <person name="Maguire S.F."/>
            <person name="Laird G.K."/>
            <person name="Lloyd D."/>
            <person name="Kenyon E."/>
            <person name="Donaldson S."/>
            <person name="Sehra H."/>
            <person name="Almeida-King J."/>
            <person name="Loveland J."/>
            <person name="Trevanion S."/>
            <person name="Jones M."/>
            <person name="Quail M."/>
            <person name="Willey D."/>
            <person name="Hunt A."/>
            <person name="Burton J."/>
            <person name="Sims S."/>
            <person name="McLay K."/>
            <person name="Plumb B."/>
            <person name="Davis J."/>
            <person name="Clee C."/>
            <person name="Oliver K."/>
            <person name="Clark R."/>
            <person name="Riddle C."/>
            <person name="Elliot D."/>
            <person name="Eliott D."/>
            <person name="Threadgold G."/>
            <person name="Harden G."/>
            <person name="Ware D."/>
            <person name="Begum S."/>
            <person name="Mortimore B."/>
            <person name="Mortimer B."/>
            <person name="Kerry G."/>
            <person name="Heath P."/>
            <person name="Phillimore B."/>
            <person name="Tracey A."/>
            <person name="Corby N."/>
            <person name="Dunn M."/>
            <person name="Johnson C."/>
            <person name="Wood J."/>
            <person name="Clark S."/>
            <person name="Pelan S."/>
            <person name="Griffiths G."/>
            <person name="Smith M."/>
            <person name="Glithero R."/>
            <person name="Howden P."/>
            <person name="Barker N."/>
            <person name="Lloyd C."/>
            <person name="Stevens C."/>
            <person name="Harley J."/>
            <person name="Holt K."/>
            <person name="Panagiotidis G."/>
            <person name="Lovell J."/>
            <person name="Beasley H."/>
            <person name="Henderson C."/>
            <person name="Gordon D."/>
            <person name="Auger K."/>
            <person name="Wright D."/>
            <person name="Collins J."/>
            <person name="Raisen C."/>
            <person name="Dyer L."/>
            <person name="Leung K."/>
            <person name="Robertson L."/>
            <person name="Ambridge K."/>
            <person name="Leongamornlert D."/>
            <person name="McGuire S."/>
            <person name="Gilderthorp R."/>
            <person name="Griffiths C."/>
            <person name="Manthravadi D."/>
            <person name="Nichol S."/>
            <person name="Barker G."/>
            <person name="Whitehead S."/>
            <person name="Kay M."/>
            <person name="Brown J."/>
            <person name="Murnane C."/>
            <person name="Gray E."/>
            <person name="Humphries M."/>
            <person name="Sycamore N."/>
            <person name="Barker D."/>
            <person name="Saunders D."/>
            <person name="Wallis J."/>
            <person name="Babbage A."/>
            <person name="Hammond S."/>
            <person name="Mashreghi-Mohammadi M."/>
            <person name="Barr L."/>
            <person name="Martin S."/>
            <person name="Wray P."/>
            <person name="Ellington A."/>
            <person name="Matthews N."/>
            <person name="Ellwood M."/>
            <person name="Woodmansey R."/>
            <person name="Clark G."/>
            <person name="Cooper J."/>
            <person name="Cooper J."/>
            <person name="Tromans A."/>
            <person name="Grafham D."/>
            <person name="Skuce C."/>
            <person name="Pandian R."/>
            <person name="Andrews R."/>
            <person name="Harrison E."/>
            <person name="Kimberley A."/>
            <person name="Garnett J."/>
            <person name="Fosker N."/>
            <person name="Hall R."/>
            <person name="Garner P."/>
            <person name="Kelly D."/>
            <person name="Bird C."/>
            <person name="Palmer S."/>
            <person name="Gehring I."/>
            <person name="Berger A."/>
            <person name="Dooley C.M."/>
            <person name="Ersan-Urun Z."/>
            <person name="Eser C."/>
            <person name="Geiger H."/>
            <person name="Geisler M."/>
            <person name="Karotki L."/>
            <person name="Kirn A."/>
            <person name="Konantz J."/>
            <person name="Konantz M."/>
            <person name="Oberlander M."/>
            <person name="Rudolph-Geiger S."/>
            <person name="Teucke M."/>
            <person name="Lanz C."/>
            <person name="Raddatz G."/>
            <person name="Osoegawa K."/>
            <person name="Zhu B."/>
            <person name="Rapp A."/>
            <person name="Widaa S."/>
            <person name="Langford C."/>
            <person name="Yang F."/>
            <person name="Schuster S.C."/>
            <person name="Carter N.P."/>
            <person name="Harrow J."/>
            <person name="Ning Z."/>
            <person name="Herrero J."/>
            <person name="Searle S.M."/>
            <person name="Enright A."/>
            <person name="Geisler R."/>
            <person name="Plasterk R.H."/>
            <person name="Lee C."/>
            <person name="Westerfield M."/>
            <person name="de Jong P.J."/>
            <person name="Zon L.I."/>
            <person name="Postlethwait J.H."/>
            <person name="Nusslein-Volhard C."/>
            <person name="Hubbard T.J."/>
            <person name="Roest Crollius H."/>
            <person name="Rogers J."/>
            <person name="Stemple D.L."/>
        </authorList>
    </citation>
    <scope>NUCLEOTIDE SEQUENCE [LARGE SCALE GENOMIC DNA]</scope>
</reference>
<dbReference type="AGR" id="ZFIN:ZDB-GENE-041010-110"/>
<dbReference type="GO" id="GO:0005737">
    <property type="term" value="C:cytoplasm"/>
    <property type="evidence" value="ECO:0000318"/>
    <property type="project" value="GO_Central"/>
</dbReference>
<dbReference type="GO" id="GO:0005815">
    <property type="term" value="C:microtubule organizing center"/>
    <property type="evidence" value="ECO:0000318"/>
    <property type="project" value="GO_Central"/>
</dbReference>
<dbReference type="PANTHER" id="PTHR10177">
    <property type="entry name" value="CYCLINS"/>
    <property type="match status" value="1"/>
</dbReference>
<protein>
    <submittedName>
        <fullName evidence="10">G1/S-specific cyclin-D3</fullName>
    </submittedName>
    <submittedName>
        <fullName evidence="7 8">Zgc:103502</fullName>
    </submittedName>
</protein>
<feature type="domain" description="Cyclin C-terminal" evidence="6">
    <location>
        <begin position="163"/>
        <end position="276"/>
    </location>
</feature>
<dbReference type="InterPro" id="IPR013763">
    <property type="entry name" value="Cyclin-like_dom"/>
</dbReference>
<dbReference type="SUPFAM" id="SSF47954">
    <property type="entry name" value="Cyclin-like"/>
    <property type="match status" value="2"/>
</dbReference>
<sequence length="277" mass="31154">MELFCHERADLNSSSPVKSAPIRAFRDAVLTRDTRVLQNLLSLEKPNISGKHIAGAESEELLRMRKILTGWMLQVCEEQKCEEEVFPLAVHYLDRYMSQSAVRPCHLQLLGSVCMFLASKLRETVPLSAETLSIYTDHACSVPEILQWEVLLVSHLQWDLASVLPSDFLELILLALPIPAQDHSSVRRHTHCYIALTATELKFSFFRPSVVACSCVTAALLRLKLLQDTVSAEQMLQMLSNMLDMDKASLHVCFSALEQMIEQTLPAPPVQTQDVPL</sequence>
<dbReference type="InterPro" id="IPR039361">
    <property type="entry name" value="Cyclin"/>
</dbReference>
<reference evidence="10" key="6">
    <citation type="journal article" date="2016" name="Elife">
        <title>Synergy between loss of NF1 and overexpression of MYCN in neuroblastoma is mediated by the GAP-related domain.</title>
        <authorList>
            <person name="He S."/>
            <person name="Mansour M.R."/>
            <person name="Zimmerman M.W."/>
            <person name="Ki D.H."/>
            <person name="Layden H.M."/>
            <person name="Akahane K."/>
            <person name="Gjini E."/>
            <person name="de Groh E.D."/>
            <person name="Perez-Atayde A.R."/>
            <person name="Zhu S."/>
            <person name="Epstein J.A."/>
            <person name="Look A.T."/>
        </authorList>
    </citation>
    <scope>NUCLEOTIDE SEQUENCE</scope>
</reference>
<reference evidence="10" key="11">
    <citation type="submission" date="2025-04" db="UniProtKB">
        <authorList>
            <consortium name="RefSeq"/>
        </authorList>
    </citation>
    <scope>IDENTIFICATION</scope>
</reference>
<dbReference type="Reactome" id="R-DRE-69231">
    <property type="pathway name" value="Cyclin D associated events in G1"/>
</dbReference>
<dbReference type="InterPro" id="IPR048258">
    <property type="entry name" value="Cyclins_cyclin-box"/>
</dbReference>
<dbReference type="InterPro" id="IPR036915">
    <property type="entry name" value="Cyclin-like_sf"/>
</dbReference>
<dbReference type="GO" id="GO:0016538">
    <property type="term" value="F:cyclin-dependent protein serine/threonine kinase regulator activity"/>
    <property type="evidence" value="ECO:0000318"/>
    <property type="project" value="GO_Central"/>
</dbReference>
<evidence type="ECO:0000259" key="5">
    <source>
        <dbReference type="SMART" id="SM00385"/>
    </source>
</evidence>
<dbReference type="Gene3D" id="1.10.472.10">
    <property type="entry name" value="Cyclin-like"/>
    <property type="match status" value="2"/>
</dbReference>
<reference evidence="10" key="9">
    <citation type="journal article" date="2022" name="Adv. Sci.">
        <title>A Germline-Specific Regulator of Mitochondrial Fusion is Required for Maintenance and Differentiation of Germline Stem and Progenitor Cells.</title>
        <authorList>
            <person name="Zhang R."/>
            <person name="Tu Y.X."/>
            <person name="Ye D."/>
            <person name="Gu Z."/>
            <person name="Chen Z.X."/>
            <person name="Sun Y."/>
        </authorList>
    </citation>
    <scope>NUCLEOTIDE SEQUENCE</scope>
</reference>
<dbReference type="GO" id="GO:1900087">
    <property type="term" value="P:positive regulation of G1/S transition of mitotic cell cycle"/>
    <property type="evidence" value="ECO:0000318"/>
    <property type="project" value="GO_Central"/>
</dbReference>
<evidence type="ECO:0000256" key="3">
    <source>
        <dbReference type="ARBA" id="ARBA00023306"/>
    </source>
</evidence>
<reference evidence="10" key="2">
    <citation type="journal article" date="2013" name="Cell Death Dis.">
        <title>Sox9-related signaling controls zebrafish juvenile ovary-testis transformation.</title>
        <authorList>
            <person name="Sun D."/>
            <person name="Zhang Y."/>
            <person name="Wang C."/>
            <person name="Hua X."/>
            <person name="Zhang X.A."/>
            <person name="Yan J."/>
        </authorList>
    </citation>
    <scope>NUCLEOTIDE SEQUENCE</scope>
</reference>
<evidence type="ECO:0000256" key="2">
    <source>
        <dbReference type="ARBA" id="ARBA00023127"/>
    </source>
</evidence>